<name>D2R1H7_PIRSD</name>
<gene>
    <name evidence="2" type="ordered locus">Psta_0267</name>
</gene>
<accession>D2R1H7</accession>
<dbReference type="eggNOG" id="ENOG5032KNT">
    <property type="taxonomic scope" value="Bacteria"/>
</dbReference>
<proteinExistence type="predicted"/>
<evidence type="ECO:0000256" key="1">
    <source>
        <dbReference type="SAM" id="MobiDB-lite"/>
    </source>
</evidence>
<dbReference type="AlphaFoldDB" id="D2R1H7"/>
<dbReference type="EMBL" id="CP001848">
    <property type="protein sequence ID" value="ADB14962.1"/>
    <property type="molecule type" value="Genomic_DNA"/>
</dbReference>
<dbReference type="Proteomes" id="UP000001887">
    <property type="component" value="Chromosome"/>
</dbReference>
<protein>
    <submittedName>
        <fullName evidence="2">Uncharacterized protein</fullName>
    </submittedName>
</protein>
<evidence type="ECO:0000313" key="3">
    <source>
        <dbReference type="Proteomes" id="UP000001887"/>
    </source>
</evidence>
<dbReference type="HOGENOM" id="CLU_1073053_0_0_0"/>
<dbReference type="KEGG" id="psl:Psta_0267"/>
<organism evidence="2 3">
    <name type="scientific">Pirellula staleyi (strain ATCC 27377 / DSM 6068 / ICPB 4128)</name>
    <name type="common">Pirella staleyi</name>
    <dbReference type="NCBI Taxonomy" id="530564"/>
    <lineage>
        <taxon>Bacteria</taxon>
        <taxon>Pseudomonadati</taxon>
        <taxon>Planctomycetota</taxon>
        <taxon>Planctomycetia</taxon>
        <taxon>Pirellulales</taxon>
        <taxon>Pirellulaceae</taxon>
        <taxon>Pirellula</taxon>
    </lineage>
</organism>
<feature type="region of interest" description="Disordered" evidence="1">
    <location>
        <begin position="25"/>
        <end position="44"/>
    </location>
</feature>
<dbReference type="STRING" id="530564.Psta_0267"/>
<evidence type="ECO:0000313" key="2">
    <source>
        <dbReference type="EMBL" id="ADB14962.1"/>
    </source>
</evidence>
<keyword evidence="3" id="KW-1185">Reference proteome</keyword>
<reference evidence="2 3" key="1">
    <citation type="journal article" date="2009" name="Stand. Genomic Sci.">
        <title>Complete genome sequence of Pirellula staleyi type strain (ATCC 27377).</title>
        <authorList>
            <person name="Clum A."/>
            <person name="Tindall B.J."/>
            <person name="Sikorski J."/>
            <person name="Ivanova N."/>
            <person name="Mavrommatis K."/>
            <person name="Lucas S."/>
            <person name="Glavina del Rio T."/>
            <person name="Nolan M."/>
            <person name="Chen F."/>
            <person name="Tice H."/>
            <person name="Pitluck S."/>
            <person name="Cheng J.F."/>
            <person name="Chertkov O."/>
            <person name="Brettin T."/>
            <person name="Han C."/>
            <person name="Detter J.C."/>
            <person name="Kuske C."/>
            <person name="Bruce D."/>
            <person name="Goodwin L."/>
            <person name="Ovchinikova G."/>
            <person name="Pati A."/>
            <person name="Mikhailova N."/>
            <person name="Chen A."/>
            <person name="Palaniappan K."/>
            <person name="Land M."/>
            <person name="Hauser L."/>
            <person name="Chang Y.J."/>
            <person name="Jeffries C.D."/>
            <person name="Chain P."/>
            <person name="Rohde M."/>
            <person name="Goker M."/>
            <person name="Bristow J."/>
            <person name="Eisen J.A."/>
            <person name="Markowitz V."/>
            <person name="Hugenholtz P."/>
            <person name="Kyrpides N.C."/>
            <person name="Klenk H.P."/>
            <person name="Lapidus A."/>
        </authorList>
    </citation>
    <scope>NUCLEOTIDE SEQUENCE [LARGE SCALE GENOMIC DNA]</scope>
    <source>
        <strain evidence="3">ATCC 27377 / DSM 6068 / ICPB 4128</strain>
    </source>
</reference>
<sequence length="259" mass="28431">MLPQHRLAQPEPLIEAQPIATEAVPVSSATKSRERMAAGSVGQDSGTTSFVSLVPAGHRRQMAIVRVTESTLRDNCFTIGIIIVNAIPVAVGILADPQDILQHEVNDGDQLVVVVDAVPLLNGISCDQLGRLAYELRLVEFESVSLGRISTCDNRRTDARDWFAWSRRSRPGPRVFQLAGKSQVSHLGIEVLFLSRLQERAKPRVLLIDLILIERPGSLAQAMHRQQSREESPQISGERTQVNLSLTLVIDKVAGNIVN</sequence>